<comment type="function">
    <text evidence="1">Multidrug efflux pump.</text>
</comment>
<comment type="similarity">
    <text evidence="2">Belongs to the multi antimicrobial extrusion (MATE) (TC 2.A.66.1) family.</text>
</comment>
<dbReference type="GO" id="GO:0015297">
    <property type="term" value="F:antiporter activity"/>
    <property type="evidence" value="ECO:0007669"/>
    <property type="project" value="InterPro"/>
</dbReference>
<feature type="transmembrane region" description="Helical" evidence="6">
    <location>
        <begin position="86"/>
        <end position="107"/>
    </location>
</feature>
<dbReference type="PANTHER" id="PTHR43298:SF2">
    <property type="entry name" value="FMN_FAD EXPORTER YEEO-RELATED"/>
    <property type="match status" value="1"/>
</dbReference>
<comment type="caution">
    <text evidence="7">The sequence shown here is derived from an EMBL/GenBank/DDBJ whole genome shotgun (WGS) entry which is preliminary data.</text>
</comment>
<evidence type="ECO:0000256" key="6">
    <source>
        <dbReference type="SAM" id="Phobius"/>
    </source>
</evidence>
<keyword evidence="6" id="KW-0812">Transmembrane</keyword>
<evidence type="ECO:0000256" key="2">
    <source>
        <dbReference type="ARBA" id="ARBA00010199"/>
    </source>
</evidence>
<feature type="transmembrane region" description="Helical" evidence="6">
    <location>
        <begin position="12"/>
        <end position="35"/>
    </location>
</feature>
<dbReference type="EMBL" id="RSAS01000376">
    <property type="protein sequence ID" value="RRR72754.1"/>
    <property type="molecule type" value="Genomic_DNA"/>
</dbReference>
<evidence type="ECO:0000256" key="1">
    <source>
        <dbReference type="ARBA" id="ARBA00003408"/>
    </source>
</evidence>
<evidence type="ECO:0000256" key="5">
    <source>
        <dbReference type="ARBA" id="ARBA00031636"/>
    </source>
</evidence>
<evidence type="ECO:0000256" key="4">
    <source>
        <dbReference type="ARBA" id="ARBA00022448"/>
    </source>
</evidence>
<dbReference type="GO" id="GO:0042910">
    <property type="term" value="F:xenobiotic transmembrane transporter activity"/>
    <property type="evidence" value="ECO:0007669"/>
    <property type="project" value="InterPro"/>
</dbReference>
<feature type="transmembrane region" description="Helical" evidence="6">
    <location>
        <begin position="161"/>
        <end position="183"/>
    </location>
</feature>
<dbReference type="GO" id="GO:0005886">
    <property type="term" value="C:plasma membrane"/>
    <property type="evidence" value="ECO:0007669"/>
    <property type="project" value="TreeGrafter"/>
</dbReference>
<feature type="transmembrane region" description="Helical" evidence="6">
    <location>
        <begin position="119"/>
        <end position="140"/>
    </location>
</feature>
<feature type="transmembrane region" description="Helical" evidence="6">
    <location>
        <begin position="47"/>
        <end position="65"/>
    </location>
</feature>
<keyword evidence="6" id="KW-1133">Transmembrane helix</keyword>
<dbReference type="Proteomes" id="UP000280307">
    <property type="component" value="Unassembled WGS sequence"/>
</dbReference>
<dbReference type="InterPro" id="IPR050222">
    <property type="entry name" value="MATE_MdtK"/>
</dbReference>
<dbReference type="Pfam" id="PF01554">
    <property type="entry name" value="MatE"/>
    <property type="match status" value="1"/>
</dbReference>
<accession>A0A426U0Y5</accession>
<keyword evidence="6" id="KW-0472">Membrane</keyword>
<dbReference type="AlphaFoldDB" id="A0A426U0Y5"/>
<proteinExistence type="inferred from homology"/>
<dbReference type="InterPro" id="IPR002528">
    <property type="entry name" value="MATE_fam"/>
</dbReference>
<protein>
    <recommendedName>
        <fullName evidence="3">Probable multidrug resistance protein NorM</fullName>
    </recommendedName>
    <alternativeName>
        <fullName evidence="5">Multidrug-efflux transporter</fullName>
    </alternativeName>
</protein>
<reference evidence="7 8" key="1">
    <citation type="submission" date="2018-12" db="EMBL/GenBank/DDBJ databases">
        <title>Genome Sequence of Candidatus Viridilinea halotolerans isolated from saline sulfide-rich spring.</title>
        <authorList>
            <person name="Grouzdev D.S."/>
            <person name="Burganskaya E.I."/>
            <person name="Krutkina M.S."/>
            <person name="Sukhacheva M.V."/>
            <person name="Gorlenko V.M."/>
        </authorList>
    </citation>
    <scope>NUCLEOTIDE SEQUENCE [LARGE SCALE GENOMIC DNA]</scope>
    <source>
        <strain evidence="7">Chok-6</strain>
    </source>
</reference>
<dbReference type="PANTHER" id="PTHR43298">
    <property type="entry name" value="MULTIDRUG RESISTANCE PROTEIN NORM-RELATED"/>
    <property type="match status" value="1"/>
</dbReference>
<sequence>VRIGLPTAGEQFAFQAALLIFVRFVTGLGTTAFAAHNVTINIESLSFLPGMGYAAATAALVGQALGARKPQLAERYAYEGLWQGGLMMALLGALMFFFPAQLVAFFSNDAGVIATATPVLRAAGLMQPALAVSFIILGALRGAGDTRWPLMSRILTTWVMRLPLTFLLVGTLNLGLAGVWLAMATDFTLQAVMALWRFHAGQWKRIEV</sequence>
<name>A0A426U0Y5_9CHLR</name>
<keyword evidence="4" id="KW-0813">Transport</keyword>
<organism evidence="7 8">
    <name type="scientific">Candidatus Viridilinea halotolerans</name>
    <dbReference type="NCBI Taxonomy" id="2491704"/>
    <lineage>
        <taxon>Bacteria</taxon>
        <taxon>Bacillati</taxon>
        <taxon>Chloroflexota</taxon>
        <taxon>Chloroflexia</taxon>
        <taxon>Chloroflexales</taxon>
        <taxon>Chloroflexineae</taxon>
        <taxon>Oscillochloridaceae</taxon>
        <taxon>Candidatus Viridilinea</taxon>
    </lineage>
</organism>
<dbReference type="NCBIfam" id="TIGR00797">
    <property type="entry name" value="matE"/>
    <property type="match status" value="1"/>
</dbReference>
<feature type="non-terminal residue" evidence="7">
    <location>
        <position position="1"/>
    </location>
</feature>
<gene>
    <name evidence="7" type="ORF">EI684_09790</name>
</gene>
<evidence type="ECO:0000256" key="3">
    <source>
        <dbReference type="ARBA" id="ARBA00020268"/>
    </source>
</evidence>
<evidence type="ECO:0000313" key="8">
    <source>
        <dbReference type="Proteomes" id="UP000280307"/>
    </source>
</evidence>
<evidence type="ECO:0000313" key="7">
    <source>
        <dbReference type="EMBL" id="RRR72754.1"/>
    </source>
</evidence>